<dbReference type="GO" id="GO:0016192">
    <property type="term" value="P:vesicle-mediated transport"/>
    <property type="evidence" value="ECO:0007669"/>
    <property type="project" value="TreeGrafter"/>
</dbReference>
<proteinExistence type="predicted"/>
<feature type="compositionally biased region" description="Polar residues" evidence="1">
    <location>
        <begin position="127"/>
        <end position="165"/>
    </location>
</feature>
<dbReference type="STRING" id="1262450.S3BU14"/>
<dbReference type="VEuPathDB" id="FungiDB:F503_06268"/>
<dbReference type="HOGENOM" id="CLU_131051_0_0_1"/>
<evidence type="ECO:0000313" key="4">
    <source>
        <dbReference type="Proteomes" id="UP000016923"/>
    </source>
</evidence>
<dbReference type="Proteomes" id="UP000016923">
    <property type="component" value="Unassembled WGS sequence"/>
</dbReference>
<evidence type="ECO:0000256" key="1">
    <source>
        <dbReference type="SAM" id="MobiDB-lite"/>
    </source>
</evidence>
<evidence type="ECO:0000313" key="3">
    <source>
        <dbReference type="EMBL" id="EPE04719.1"/>
    </source>
</evidence>
<dbReference type="OrthoDB" id="5238686at2759"/>
<dbReference type="OMA" id="YDWGRWV"/>
<keyword evidence="4" id="KW-1185">Reference proteome</keyword>
<dbReference type="PANTHER" id="PTHR28187">
    <property type="entry name" value="PROTEIN RCR1-RELATED"/>
    <property type="match status" value="1"/>
</dbReference>
<dbReference type="PANTHER" id="PTHR28187:SF1">
    <property type="entry name" value="PROTEIN RCR1-RELATED"/>
    <property type="match status" value="1"/>
</dbReference>
<gene>
    <name evidence="3" type="ORF">F503_06268</name>
</gene>
<dbReference type="eggNOG" id="ENOG502S8F1">
    <property type="taxonomic scope" value="Eukaryota"/>
</dbReference>
<dbReference type="InterPro" id="IPR020999">
    <property type="entry name" value="Chitin_synth_reg_RCR"/>
</dbReference>
<organism evidence="3 4">
    <name type="scientific">Ophiostoma piceae (strain UAMH 11346)</name>
    <name type="common">Sap stain fungus</name>
    <dbReference type="NCBI Taxonomy" id="1262450"/>
    <lineage>
        <taxon>Eukaryota</taxon>
        <taxon>Fungi</taxon>
        <taxon>Dikarya</taxon>
        <taxon>Ascomycota</taxon>
        <taxon>Pezizomycotina</taxon>
        <taxon>Sordariomycetes</taxon>
        <taxon>Sordariomycetidae</taxon>
        <taxon>Ophiostomatales</taxon>
        <taxon>Ophiostomataceae</taxon>
        <taxon>Ophiostoma</taxon>
    </lineage>
</organism>
<keyword evidence="2" id="KW-0812">Transmembrane</keyword>
<feature type="region of interest" description="Disordered" evidence="1">
    <location>
        <begin position="70"/>
        <end position="187"/>
    </location>
</feature>
<dbReference type="EMBL" id="KE148159">
    <property type="protein sequence ID" value="EPE04719.1"/>
    <property type="molecule type" value="Genomic_DNA"/>
</dbReference>
<feature type="compositionally biased region" description="Polar residues" evidence="1">
    <location>
        <begin position="88"/>
        <end position="103"/>
    </location>
</feature>
<dbReference type="AlphaFoldDB" id="S3BU14"/>
<name>S3BU14_OPHP1</name>
<reference evidence="3 4" key="1">
    <citation type="journal article" date="2013" name="BMC Genomics">
        <title>The genome and transcriptome of the pine saprophyte Ophiostoma piceae, and a comparison with the bark beetle-associated pine pathogen Grosmannia clavigera.</title>
        <authorList>
            <person name="Haridas S."/>
            <person name="Wang Y."/>
            <person name="Lim L."/>
            <person name="Massoumi Alamouti S."/>
            <person name="Jackman S."/>
            <person name="Docking R."/>
            <person name="Robertson G."/>
            <person name="Birol I."/>
            <person name="Bohlmann J."/>
            <person name="Breuil C."/>
        </authorList>
    </citation>
    <scope>NUCLEOTIDE SEQUENCE [LARGE SCALE GENOMIC DNA]</scope>
    <source>
        <strain evidence="3 4">UAMH 11346</strain>
    </source>
</reference>
<keyword evidence="2" id="KW-0472">Membrane</keyword>
<feature type="transmembrane region" description="Helical" evidence="2">
    <location>
        <begin position="42"/>
        <end position="61"/>
    </location>
</feature>
<evidence type="ECO:0000256" key="2">
    <source>
        <dbReference type="SAM" id="Phobius"/>
    </source>
</evidence>
<accession>S3BU14</accession>
<sequence length="187" mass="20561">MAPTVQAMSELAARYLLLLPVRLLLPQRLLLSRSKWNQYGRWIVAAIVIVFFILILLLLAVRARKRRSQGRPSAYGTGWMGGRFNGAPPQNQAAPQYGANYSTAPPPPEYSQQPPAGFQQPYKPFEGQNTGTTYDSNQGYYGSGQPQANGQGPNDIQLQQPTQAYYPTRSGAADDYAPPEGPPPTKH</sequence>
<protein>
    <submittedName>
        <fullName evidence="3">Uncharacterized protein</fullName>
    </submittedName>
</protein>
<dbReference type="Pfam" id="PF12273">
    <property type="entry name" value="RCR"/>
    <property type="match status" value="1"/>
</dbReference>
<keyword evidence="2" id="KW-1133">Transmembrane helix</keyword>